<evidence type="ECO:0008006" key="3">
    <source>
        <dbReference type="Google" id="ProtNLM"/>
    </source>
</evidence>
<gene>
    <name evidence="1" type="ORF">B5C34_14745</name>
</gene>
<accession>A0A219B0A9</accession>
<evidence type="ECO:0000313" key="2">
    <source>
        <dbReference type="Proteomes" id="UP000198462"/>
    </source>
</evidence>
<sequence length="374" mass="40469">MSASSPPATVFGSRLLVSRADIASAKVDAAGEAPDPGEGRALFRVESAALTANNVTYAAMGEAMGYWRFFPAPEGYGTLPVWGFAECTASDVDGIETGDRFYGYWPLAEFLLVEADKVTANGFFDPSEHRQGLADAYNQYSRRERAADRAEDAAEAEAIEALFRPLFTTGWLIARAMHRAADYGAEQVVLSSASSKTAQSAAWTFGARGEGEDRPDLIGLTSPANADFTRATGLYDSVCTYDGLAEIAGDRPTVYIDFAGGTELRRQVHERFGPRLNRSIAVGATQWDEMRLGAEMPPPEPKMFFAPDAIDDEIRTFGRSGYAKELEDGWSAFADWVRPHISVRTVEGLDAAAEAYRDLAAGRVEGSSGLIVRP</sequence>
<dbReference type="Pfam" id="PF11017">
    <property type="entry name" value="DUF2855"/>
    <property type="match status" value="1"/>
</dbReference>
<dbReference type="OrthoDB" id="8953110at2"/>
<keyword evidence="2" id="KW-1185">Reference proteome</keyword>
<dbReference type="AlphaFoldDB" id="A0A219B0A9"/>
<dbReference type="InterPro" id="IPR021276">
    <property type="entry name" value="DUF2855"/>
</dbReference>
<dbReference type="RefSeq" id="WP_088713565.1">
    <property type="nucleotide sequence ID" value="NZ_NFZT01000007.1"/>
</dbReference>
<organism evidence="1 2">
    <name type="scientific">Pacificimonas flava</name>
    <dbReference type="NCBI Taxonomy" id="1234595"/>
    <lineage>
        <taxon>Bacteria</taxon>
        <taxon>Pseudomonadati</taxon>
        <taxon>Pseudomonadota</taxon>
        <taxon>Alphaproteobacteria</taxon>
        <taxon>Sphingomonadales</taxon>
        <taxon>Sphingosinicellaceae</taxon>
        <taxon>Pacificimonas</taxon>
    </lineage>
</organism>
<protein>
    <recommendedName>
        <fullName evidence="3">DUF2855 domain-containing protein</fullName>
    </recommendedName>
</protein>
<evidence type="ECO:0000313" key="1">
    <source>
        <dbReference type="EMBL" id="OWV31767.1"/>
    </source>
</evidence>
<reference evidence="2" key="1">
    <citation type="submission" date="2017-05" db="EMBL/GenBank/DDBJ databases">
        <authorList>
            <person name="Lin X."/>
        </authorList>
    </citation>
    <scope>NUCLEOTIDE SEQUENCE [LARGE SCALE GENOMIC DNA]</scope>
    <source>
        <strain evidence="2">JLT2012</strain>
    </source>
</reference>
<comment type="caution">
    <text evidence="1">The sequence shown here is derived from an EMBL/GenBank/DDBJ whole genome shotgun (WGS) entry which is preliminary data.</text>
</comment>
<name>A0A219B0A9_9SPHN</name>
<dbReference type="Proteomes" id="UP000198462">
    <property type="component" value="Unassembled WGS sequence"/>
</dbReference>
<dbReference type="EMBL" id="NFZT01000007">
    <property type="protein sequence ID" value="OWV31767.1"/>
    <property type="molecule type" value="Genomic_DNA"/>
</dbReference>
<proteinExistence type="predicted"/>